<evidence type="ECO:0008006" key="5">
    <source>
        <dbReference type="Google" id="ProtNLM"/>
    </source>
</evidence>
<dbReference type="GO" id="GO:0005634">
    <property type="term" value="C:nucleus"/>
    <property type="evidence" value="ECO:0007669"/>
    <property type="project" value="UniProtKB-SubCell"/>
</dbReference>
<proteinExistence type="predicted"/>
<accession>A0AAD6CXW3</accession>
<reference evidence="3 4" key="1">
    <citation type="journal article" date="2023" name="IMA Fungus">
        <title>Comparative genomic study of the Penicillium genus elucidates a diverse pangenome and 15 lateral gene transfer events.</title>
        <authorList>
            <person name="Petersen C."/>
            <person name="Sorensen T."/>
            <person name="Nielsen M.R."/>
            <person name="Sondergaard T.E."/>
            <person name="Sorensen J.L."/>
            <person name="Fitzpatrick D.A."/>
            <person name="Frisvad J.C."/>
            <person name="Nielsen K.L."/>
        </authorList>
    </citation>
    <scope>NUCLEOTIDE SEQUENCE [LARGE SCALE GENOMIC DNA]</scope>
    <source>
        <strain evidence="3 4">IBT 35679</strain>
    </source>
</reference>
<comment type="caution">
    <text evidence="3">The sequence shown here is derived from an EMBL/GenBank/DDBJ whole genome shotgun (WGS) entry which is preliminary data.</text>
</comment>
<evidence type="ECO:0000313" key="3">
    <source>
        <dbReference type="EMBL" id="KAJ5541451.1"/>
    </source>
</evidence>
<evidence type="ECO:0000256" key="2">
    <source>
        <dbReference type="ARBA" id="ARBA00023242"/>
    </source>
</evidence>
<protein>
    <recommendedName>
        <fullName evidence="5">Fungal-specific transcription factor domain-containing protein</fullName>
    </recommendedName>
</protein>
<dbReference type="EMBL" id="JAQIZZ010000005">
    <property type="protein sequence ID" value="KAJ5541451.1"/>
    <property type="molecule type" value="Genomic_DNA"/>
</dbReference>
<gene>
    <name evidence="3" type="ORF">N7494_006527</name>
</gene>
<dbReference type="InterPro" id="IPR021858">
    <property type="entry name" value="Fun_TF"/>
</dbReference>
<dbReference type="PANTHER" id="PTHR37534:SF46">
    <property type="entry name" value="ZN(II)2CYS6 TRANSCRIPTION FACTOR (EUROFUNG)"/>
    <property type="match status" value="1"/>
</dbReference>
<organism evidence="3 4">
    <name type="scientific">Penicillium frequentans</name>
    <dbReference type="NCBI Taxonomy" id="3151616"/>
    <lineage>
        <taxon>Eukaryota</taxon>
        <taxon>Fungi</taxon>
        <taxon>Dikarya</taxon>
        <taxon>Ascomycota</taxon>
        <taxon>Pezizomycotina</taxon>
        <taxon>Eurotiomycetes</taxon>
        <taxon>Eurotiomycetidae</taxon>
        <taxon>Eurotiales</taxon>
        <taxon>Aspergillaceae</taxon>
        <taxon>Penicillium</taxon>
    </lineage>
</organism>
<sequence>MSYFDVSAWNLSLSGIDNQNIRLLIRQFQRTLVAVPGYGVPILQCLLPLAARHATSLDALLTLATRFRSSPLLPSGTQESEPANLGAQSSNLASDSYQHAVKNLQANLFRLQSGHGDIEEAIAISMILWISCLPGNEIWYIHLHGLIALLDSTPLPAFDTLLPLSLQKYASFAAAHADIKAITIGRADPSQRLWLRWRLCPPEEILASPSKEKMLSGWEISSGYPETLMTVIALLSAVVDDDLSGQNPYPVSEDYLEQLTFQTSHSAGLSVSPIPRRTMPMNEPGKKYIRVMETLITRWKSPSIPDSMPLETSLVLSTAWEVIRKAALIYLWRGGFDTDPMAPLSTEQGLFIDRYIREMCGGIEQIIQAAEKYHIPLALTLIWPLAVIGNEASRSPQLQDKIRDYLGRMYTYFQIPHHQLLGSVLQKLWEAAVERNFNFPAGSPLSLQSICLEGNILVPLL</sequence>
<name>A0AAD6CXW3_9EURO</name>
<evidence type="ECO:0000256" key="1">
    <source>
        <dbReference type="ARBA" id="ARBA00004123"/>
    </source>
</evidence>
<keyword evidence="2" id="KW-0539">Nucleus</keyword>
<comment type="subcellular location">
    <subcellularLocation>
        <location evidence="1">Nucleus</location>
    </subcellularLocation>
</comment>
<keyword evidence="4" id="KW-1185">Reference proteome</keyword>
<dbReference type="Pfam" id="PF11951">
    <property type="entry name" value="Fungal_trans_2"/>
    <property type="match status" value="1"/>
</dbReference>
<dbReference type="Proteomes" id="UP001220324">
    <property type="component" value="Unassembled WGS sequence"/>
</dbReference>
<dbReference type="PANTHER" id="PTHR37534">
    <property type="entry name" value="TRANSCRIPTIONAL ACTIVATOR PROTEIN UGA3"/>
    <property type="match status" value="1"/>
</dbReference>
<dbReference type="AlphaFoldDB" id="A0AAD6CXW3"/>
<evidence type="ECO:0000313" key="4">
    <source>
        <dbReference type="Proteomes" id="UP001220324"/>
    </source>
</evidence>